<proteinExistence type="predicted"/>
<feature type="compositionally biased region" description="Low complexity" evidence="1">
    <location>
        <begin position="79"/>
        <end position="92"/>
    </location>
</feature>
<evidence type="ECO:0000313" key="2">
    <source>
        <dbReference type="EMBL" id="KAK8109699.1"/>
    </source>
</evidence>
<keyword evidence="3" id="KW-1185">Reference proteome</keyword>
<organism evidence="2 3">
    <name type="scientific">Apiospora kogelbergensis</name>
    <dbReference type="NCBI Taxonomy" id="1337665"/>
    <lineage>
        <taxon>Eukaryota</taxon>
        <taxon>Fungi</taxon>
        <taxon>Dikarya</taxon>
        <taxon>Ascomycota</taxon>
        <taxon>Pezizomycotina</taxon>
        <taxon>Sordariomycetes</taxon>
        <taxon>Xylariomycetidae</taxon>
        <taxon>Amphisphaeriales</taxon>
        <taxon>Apiosporaceae</taxon>
        <taxon>Apiospora</taxon>
    </lineage>
</organism>
<protein>
    <recommendedName>
        <fullName evidence="4">MT0933-like antitoxin protein</fullName>
    </recommendedName>
</protein>
<comment type="caution">
    <text evidence="2">The sequence shown here is derived from an EMBL/GenBank/DDBJ whole genome shotgun (WGS) entry which is preliminary data.</text>
</comment>
<feature type="region of interest" description="Disordered" evidence="1">
    <location>
        <begin position="1"/>
        <end position="102"/>
    </location>
</feature>
<evidence type="ECO:0008006" key="4">
    <source>
        <dbReference type="Google" id="ProtNLM"/>
    </source>
</evidence>
<evidence type="ECO:0000313" key="3">
    <source>
        <dbReference type="Proteomes" id="UP001392437"/>
    </source>
</evidence>
<dbReference type="EMBL" id="JAQQWP010000007">
    <property type="protein sequence ID" value="KAK8109699.1"/>
    <property type="molecule type" value="Genomic_DNA"/>
</dbReference>
<name>A0AAW0QNE7_9PEZI</name>
<dbReference type="AlphaFoldDB" id="A0AAW0QNE7"/>
<gene>
    <name evidence="2" type="ORF">PG999_007836</name>
</gene>
<accession>A0AAW0QNE7</accession>
<feature type="compositionally biased region" description="Polar residues" evidence="1">
    <location>
        <begin position="33"/>
        <end position="51"/>
    </location>
</feature>
<feature type="compositionally biased region" description="Gly residues" evidence="1">
    <location>
        <begin position="93"/>
        <end position="102"/>
    </location>
</feature>
<evidence type="ECO:0000256" key="1">
    <source>
        <dbReference type="SAM" id="MobiDB-lite"/>
    </source>
</evidence>
<reference evidence="2 3" key="1">
    <citation type="submission" date="2023-01" db="EMBL/GenBank/DDBJ databases">
        <title>Analysis of 21 Apiospora genomes using comparative genomics revels a genus with tremendous synthesis potential of carbohydrate active enzymes and secondary metabolites.</title>
        <authorList>
            <person name="Sorensen T."/>
        </authorList>
    </citation>
    <scope>NUCLEOTIDE SEQUENCE [LARGE SCALE GENOMIC DNA]</scope>
    <source>
        <strain evidence="2 3">CBS 117206</strain>
    </source>
</reference>
<sequence length="102" mass="10321">MSKLVSDIKSGIKGVQGAGDAIRGSAMEVTDQALDNNGNHPQTQLSQAKNRSITEKGKQDMAGVDHMVARHEQKHGKHTAGAAAPAATTTAGTTGGGGGCEL</sequence>
<dbReference type="Proteomes" id="UP001392437">
    <property type="component" value="Unassembled WGS sequence"/>
</dbReference>